<evidence type="ECO:0000256" key="2">
    <source>
        <dbReference type="ARBA" id="ARBA00023315"/>
    </source>
</evidence>
<evidence type="ECO:0000256" key="3">
    <source>
        <dbReference type="SAM" id="MobiDB-lite"/>
    </source>
</evidence>
<keyword evidence="6" id="KW-1185">Reference proteome</keyword>
<dbReference type="InterPro" id="IPR002123">
    <property type="entry name" value="Plipid/glycerol_acylTrfase"/>
</dbReference>
<feature type="domain" description="Phospholipid/glycerol acyltransferase" evidence="4">
    <location>
        <begin position="35"/>
        <end position="154"/>
    </location>
</feature>
<dbReference type="Proteomes" id="UP000557772">
    <property type="component" value="Unassembled WGS sequence"/>
</dbReference>
<evidence type="ECO:0000313" key="5">
    <source>
        <dbReference type="EMBL" id="NNG39840.1"/>
    </source>
</evidence>
<dbReference type="GO" id="GO:0006654">
    <property type="term" value="P:phosphatidic acid biosynthetic process"/>
    <property type="evidence" value="ECO:0007669"/>
    <property type="project" value="TreeGrafter"/>
</dbReference>
<dbReference type="Pfam" id="PF01553">
    <property type="entry name" value="Acyltransferase"/>
    <property type="match status" value="1"/>
</dbReference>
<protein>
    <submittedName>
        <fullName evidence="5">1-acyl-sn-glycerol-3-phosphate acyltransferase</fullName>
    </submittedName>
</protein>
<keyword evidence="2 5" id="KW-0012">Acyltransferase</keyword>
<evidence type="ECO:0000259" key="4">
    <source>
        <dbReference type="SMART" id="SM00563"/>
    </source>
</evidence>
<proteinExistence type="predicted"/>
<sequence length="292" mass="31775">MFYWLLKWVLLGPLLRGIFRPTVEGAQNVPEEGPAILASNHLSIADWLFMPLVIPRRVTFVAKAEYFTTPGIKGRLQRWFFSGAGQVPIDRSSGSAAAGALATGMRILGDGEVFGIYPEGTRSPDGRLYKGKTGIARVALEAGVPVIPVGVIGTDVIAPQGKLFGRVVRPHVRFGEPMDFSRYEGMEDDRFVLRSITDEVMYEIMLLTGQEYVDVYAATVKNRITQKAKEIGGGAAALATQAKDRLQHHGEEKDNRSDDKSDGKPAEEPEKSDENGGATDQEIDAGSAPADR</sequence>
<dbReference type="CDD" id="cd07989">
    <property type="entry name" value="LPLAT_AGPAT-like"/>
    <property type="match status" value="1"/>
</dbReference>
<dbReference type="GO" id="GO:0003841">
    <property type="term" value="F:1-acylglycerol-3-phosphate O-acyltransferase activity"/>
    <property type="evidence" value="ECO:0007669"/>
    <property type="project" value="TreeGrafter"/>
</dbReference>
<dbReference type="SMART" id="SM00563">
    <property type="entry name" value="PlsC"/>
    <property type="match status" value="1"/>
</dbReference>
<dbReference type="AlphaFoldDB" id="A0A849ANC0"/>
<feature type="region of interest" description="Disordered" evidence="3">
    <location>
        <begin position="240"/>
        <end position="292"/>
    </location>
</feature>
<keyword evidence="1 5" id="KW-0808">Transferase</keyword>
<evidence type="ECO:0000256" key="1">
    <source>
        <dbReference type="ARBA" id="ARBA00022679"/>
    </source>
</evidence>
<feature type="compositionally biased region" description="Basic and acidic residues" evidence="3">
    <location>
        <begin position="242"/>
        <end position="274"/>
    </location>
</feature>
<reference evidence="5 6" key="1">
    <citation type="submission" date="2020-05" db="EMBL/GenBank/DDBJ databases">
        <title>Flexivirga sp. ID2601S isolated from air conditioner.</title>
        <authorList>
            <person name="Kim D.H."/>
        </authorList>
    </citation>
    <scope>NUCLEOTIDE SEQUENCE [LARGE SCALE GENOMIC DNA]</scope>
    <source>
        <strain evidence="5 6">ID2601S</strain>
    </source>
</reference>
<dbReference type="PANTHER" id="PTHR10434:SF11">
    <property type="entry name" value="1-ACYL-SN-GLYCEROL-3-PHOSPHATE ACYLTRANSFERASE"/>
    <property type="match status" value="1"/>
</dbReference>
<gene>
    <name evidence="5" type="ORF">HJ588_11210</name>
</gene>
<dbReference type="GO" id="GO:0005886">
    <property type="term" value="C:plasma membrane"/>
    <property type="evidence" value="ECO:0007669"/>
    <property type="project" value="TreeGrafter"/>
</dbReference>
<organism evidence="5 6">
    <name type="scientific">Flexivirga aerilata</name>
    <dbReference type="NCBI Taxonomy" id="1656889"/>
    <lineage>
        <taxon>Bacteria</taxon>
        <taxon>Bacillati</taxon>
        <taxon>Actinomycetota</taxon>
        <taxon>Actinomycetes</taxon>
        <taxon>Micrococcales</taxon>
        <taxon>Dermacoccaceae</taxon>
        <taxon>Flexivirga</taxon>
    </lineage>
</organism>
<name>A0A849ANC0_9MICO</name>
<comment type="caution">
    <text evidence="5">The sequence shown here is derived from an EMBL/GenBank/DDBJ whole genome shotgun (WGS) entry which is preliminary data.</text>
</comment>
<dbReference type="SUPFAM" id="SSF69593">
    <property type="entry name" value="Glycerol-3-phosphate (1)-acyltransferase"/>
    <property type="match status" value="1"/>
</dbReference>
<evidence type="ECO:0000313" key="6">
    <source>
        <dbReference type="Proteomes" id="UP000557772"/>
    </source>
</evidence>
<dbReference type="EMBL" id="JABENB010000001">
    <property type="protein sequence ID" value="NNG39840.1"/>
    <property type="molecule type" value="Genomic_DNA"/>
</dbReference>
<accession>A0A849ANC0</accession>
<dbReference type="PANTHER" id="PTHR10434">
    <property type="entry name" value="1-ACYL-SN-GLYCEROL-3-PHOSPHATE ACYLTRANSFERASE"/>
    <property type="match status" value="1"/>
</dbReference>